<evidence type="ECO:0000313" key="2">
    <source>
        <dbReference type="Proteomes" id="UP000054717"/>
    </source>
</evidence>
<protein>
    <submittedName>
        <fullName evidence="1">Uncharacterized protein</fullName>
    </submittedName>
</protein>
<gene>
    <name evidence="1" type="ORF">AWB66_06003</name>
</gene>
<dbReference type="EMBL" id="FCNZ02000049">
    <property type="protein sequence ID" value="SAL79223.1"/>
    <property type="molecule type" value="Genomic_DNA"/>
</dbReference>
<organism evidence="1 2">
    <name type="scientific">Caballeronia telluris</name>
    <dbReference type="NCBI Taxonomy" id="326475"/>
    <lineage>
        <taxon>Bacteria</taxon>
        <taxon>Pseudomonadati</taxon>
        <taxon>Pseudomonadota</taxon>
        <taxon>Betaproteobacteria</taxon>
        <taxon>Burkholderiales</taxon>
        <taxon>Burkholderiaceae</taxon>
        <taxon>Caballeronia</taxon>
    </lineage>
</organism>
<proteinExistence type="predicted"/>
<dbReference type="AlphaFoldDB" id="A0A158KER4"/>
<keyword evidence="2" id="KW-1185">Reference proteome</keyword>
<reference evidence="1" key="1">
    <citation type="submission" date="2016-01" db="EMBL/GenBank/DDBJ databases">
        <authorList>
            <person name="Peeters Charlotte."/>
        </authorList>
    </citation>
    <scope>NUCLEOTIDE SEQUENCE</scope>
    <source>
        <strain evidence="1">LMG 22936</strain>
    </source>
</reference>
<comment type="caution">
    <text evidence="1">The sequence shown here is derived from an EMBL/GenBank/DDBJ whole genome shotgun (WGS) entry which is preliminary data.</text>
</comment>
<sequence length="93" mass="10760">MSRPVMILGKKEGDMPAVFFLDQELAHIDGVVRRLIRLAEHGQMDHSTAVVSRTYWRRRIEEVVHLSNGERELLQRASALLRAVDQLPDNEVW</sequence>
<dbReference type="Proteomes" id="UP000054717">
    <property type="component" value="Unassembled WGS sequence"/>
</dbReference>
<accession>A0A158KER4</accession>
<evidence type="ECO:0000313" key="1">
    <source>
        <dbReference type="EMBL" id="SAL79223.1"/>
    </source>
</evidence>
<name>A0A158KER4_9BURK</name>